<dbReference type="InterPro" id="IPR011990">
    <property type="entry name" value="TPR-like_helical_dom_sf"/>
</dbReference>
<evidence type="ECO:0000313" key="7">
    <source>
        <dbReference type="Proteomes" id="UP000663870"/>
    </source>
</evidence>
<dbReference type="Proteomes" id="UP000663854">
    <property type="component" value="Unassembled WGS sequence"/>
</dbReference>
<dbReference type="PROSITE" id="PS51996">
    <property type="entry name" value="TR_MART"/>
    <property type="match status" value="1"/>
</dbReference>
<dbReference type="SUPFAM" id="SSF48452">
    <property type="entry name" value="TPR-like"/>
    <property type="match status" value="1"/>
</dbReference>
<evidence type="ECO:0008006" key="8">
    <source>
        <dbReference type="Google" id="ProtNLM"/>
    </source>
</evidence>
<feature type="repeat" description="TPR" evidence="3">
    <location>
        <begin position="380"/>
        <end position="413"/>
    </location>
</feature>
<dbReference type="SMART" id="SM00028">
    <property type="entry name" value="TPR"/>
    <property type="match status" value="2"/>
</dbReference>
<evidence type="ECO:0000256" key="1">
    <source>
        <dbReference type="ARBA" id="ARBA00022737"/>
    </source>
</evidence>
<dbReference type="Proteomes" id="UP000663870">
    <property type="component" value="Unassembled WGS sequence"/>
</dbReference>
<accession>A0A813TTD0</accession>
<keyword evidence="7" id="KW-1185">Reference proteome</keyword>
<dbReference type="Gene3D" id="1.25.40.10">
    <property type="entry name" value="Tetratricopeptide repeat domain"/>
    <property type="match status" value="2"/>
</dbReference>
<dbReference type="EMBL" id="CAJNOL010000086">
    <property type="protein sequence ID" value="CAF0831881.1"/>
    <property type="molecule type" value="Genomic_DNA"/>
</dbReference>
<organism evidence="4 6">
    <name type="scientific">Rotaria sordida</name>
    <dbReference type="NCBI Taxonomy" id="392033"/>
    <lineage>
        <taxon>Eukaryota</taxon>
        <taxon>Metazoa</taxon>
        <taxon>Spiralia</taxon>
        <taxon>Gnathifera</taxon>
        <taxon>Rotifera</taxon>
        <taxon>Eurotatoria</taxon>
        <taxon>Bdelloidea</taxon>
        <taxon>Philodinida</taxon>
        <taxon>Philodinidae</taxon>
        <taxon>Rotaria</taxon>
    </lineage>
</organism>
<proteinExistence type="predicted"/>
<gene>
    <name evidence="5" type="ORF">JXQ802_LOCUS5738</name>
    <name evidence="4" type="ORF">PYM288_LOCUS5444</name>
</gene>
<keyword evidence="2 3" id="KW-0802">TPR repeat</keyword>
<keyword evidence="1" id="KW-0677">Repeat</keyword>
<evidence type="ECO:0000313" key="6">
    <source>
        <dbReference type="Proteomes" id="UP000663854"/>
    </source>
</evidence>
<protein>
    <recommendedName>
        <fullName evidence="8">Kinesin light chain</fullName>
    </recommendedName>
</protein>
<dbReference type="PANTHER" id="PTHR45641">
    <property type="entry name" value="TETRATRICOPEPTIDE REPEAT PROTEIN (AFU_ORTHOLOGUE AFUA_6G03870)"/>
    <property type="match status" value="1"/>
</dbReference>
<dbReference type="Pfam" id="PF13424">
    <property type="entry name" value="TPR_12"/>
    <property type="match status" value="1"/>
</dbReference>
<dbReference type="Gene3D" id="3.90.176.10">
    <property type="entry name" value="Toxin ADP-ribosyltransferase, Chain A, domain 1"/>
    <property type="match status" value="1"/>
</dbReference>
<evidence type="ECO:0000256" key="3">
    <source>
        <dbReference type="PROSITE-ProRule" id="PRU00339"/>
    </source>
</evidence>
<dbReference type="SUPFAM" id="SSF56399">
    <property type="entry name" value="ADP-ribosylation"/>
    <property type="match status" value="1"/>
</dbReference>
<dbReference type="PROSITE" id="PS50005">
    <property type="entry name" value="TPR"/>
    <property type="match status" value="1"/>
</dbReference>
<sequence>MPKNEIKNQIWSVDYRKIQAVVENIEELVGIIIDNHIILDDQRQDSILPVAQSPLNMTRIRFHSSIPFNVFDLKENTHTNLSTENGNFIWMQLLIEVLLRMTSLTGTIDELYGMCHEFLCRDETQWTKICEFINSYRPSNAIQWHIKEPFVFELLNKVLRSSDIDKMIILRLLIRDLYYQLREEQKNFPDTIVTVYRGQAMALRELNKLRTHIGNLISMNSFLSTSKDRDVARMFAESSTDPNDNTRKRILFEIHATTRRIDAKPFAEISHFGSYTDEKEILFMLGSVFKLQNIVYDENEKLWIVKLILCGENDNELKDVLKSMKSDIAECPNLTSLGLLLKKMGNIAREKGYYKEALENLNMSLDIKSNLSSIDKTSVGDLYNDIGTVYNYIPDYSKALEAYQQALKYKLESVGHDHLTTASIYDNMGTIYRAPIQIRFGIKEP</sequence>
<reference evidence="4" key="1">
    <citation type="submission" date="2021-02" db="EMBL/GenBank/DDBJ databases">
        <authorList>
            <person name="Nowell W R."/>
        </authorList>
    </citation>
    <scope>NUCLEOTIDE SEQUENCE</scope>
</reference>
<evidence type="ECO:0000313" key="5">
    <source>
        <dbReference type="EMBL" id="CAF0831881.1"/>
    </source>
</evidence>
<dbReference type="InterPro" id="IPR019734">
    <property type="entry name" value="TPR_rpt"/>
</dbReference>
<dbReference type="PANTHER" id="PTHR45641:SF1">
    <property type="entry name" value="AAA+ ATPASE DOMAIN-CONTAINING PROTEIN"/>
    <property type="match status" value="1"/>
</dbReference>
<name>A0A813TTD0_9BILA</name>
<evidence type="ECO:0000256" key="2">
    <source>
        <dbReference type="ARBA" id="ARBA00022803"/>
    </source>
</evidence>
<dbReference type="AlphaFoldDB" id="A0A813TTD0"/>
<dbReference type="EMBL" id="CAJNOH010000055">
    <property type="protein sequence ID" value="CAF0818214.1"/>
    <property type="molecule type" value="Genomic_DNA"/>
</dbReference>
<evidence type="ECO:0000313" key="4">
    <source>
        <dbReference type="EMBL" id="CAF0818214.1"/>
    </source>
</evidence>
<comment type="caution">
    <text evidence="4">The sequence shown here is derived from an EMBL/GenBank/DDBJ whole genome shotgun (WGS) entry which is preliminary data.</text>
</comment>